<gene>
    <name evidence="1" type="ORF">JM93_00826</name>
</gene>
<sequence>MSSVPLITNSENVNKTLQQEDVVEHSIGQFLTKSDKKSFGLTNKSLFNTFNRSRRDSDDHRPAIVSTMNGMTLSRELLPQRNVARHSVAPFLTSKEQANLAKTSSAMNDCLSKSVDKEKPTRLQLKQSEIKLNTRLVNQTFSALISNRSVVDIDDFEGYMSDNFTFGQSQFDADAHARHKVNAVKNIPAGEIDQNAFQKMLGIGHNDDFCPNPPFGVQYGRPVVSKDVIEAIVQHPGTSIHTLEVAAEHRHSDEVRDAACVRLHEIACNTDKELLKLKHLMQADSFGAPAAIREMISCASSNKEVDNRRYLNGLRSIAYTLSADAINRAETLDLIGMKGQNDQKKATVAPVLPKIVVKDLLANPNLEIETLKLVSDTHPDAGIRSFAAGVLKERVKKDTSCLIM</sequence>
<keyword evidence="2" id="KW-1185">Reference proteome</keyword>
<organism evidence="1 2">
    <name type="scientific">Roseibium hamelinense</name>
    <dbReference type="NCBI Taxonomy" id="150831"/>
    <lineage>
        <taxon>Bacteria</taxon>
        <taxon>Pseudomonadati</taxon>
        <taxon>Pseudomonadota</taxon>
        <taxon>Alphaproteobacteria</taxon>
        <taxon>Hyphomicrobiales</taxon>
        <taxon>Stappiaceae</taxon>
        <taxon>Roseibium</taxon>
    </lineage>
</organism>
<evidence type="ECO:0000313" key="1">
    <source>
        <dbReference type="EMBL" id="TWI93271.1"/>
    </source>
</evidence>
<protein>
    <submittedName>
        <fullName evidence="1">Uncharacterized protein</fullName>
    </submittedName>
</protein>
<dbReference type="RefSeq" id="WP_145340751.1">
    <property type="nucleotide sequence ID" value="NZ_SMLY01000060.1"/>
</dbReference>
<dbReference type="EMBL" id="VLLF01000001">
    <property type="protein sequence ID" value="TWI93271.1"/>
    <property type="molecule type" value="Genomic_DNA"/>
</dbReference>
<dbReference type="AlphaFoldDB" id="A0A562THY9"/>
<dbReference type="Proteomes" id="UP000320593">
    <property type="component" value="Unassembled WGS sequence"/>
</dbReference>
<accession>A0A562THY9</accession>
<evidence type="ECO:0000313" key="2">
    <source>
        <dbReference type="Proteomes" id="UP000320593"/>
    </source>
</evidence>
<name>A0A562THY9_9HYPH</name>
<comment type="caution">
    <text evidence="1">The sequence shown here is derived from an EMBL/GenBank/DDBJ whole genome shotgun (WGS) entry which is preliminary data.</text>
</comment>
<proteinExistence type="predicted"/>
<reference evidence="1 2" key="1">
    <citation type="submission" date="2019-07" db="EMBL/GenBank/DDBJ databases">
        <title>Genomic Encyclopedia of Archaeal and Bacterial Type Strains, Phase II (KMG-II): from individual species to whole genera.</title>
        <authorList>
            <person name="Goeker M."/>
        </authorList>
    </citation>
    <scope>NUCLEOTIDE SEQUENCE [LARGE SCALE GENOMIC DNA]</scope>
    <source>
        <strain evidence="1 2">ATCC BAA-252</strain>
    </source>
</reference>